<gene>
    <name evidence="2" type="ordered locus">Intca_2722</name>
</gene>
<evidence type="ECO:0000313" key="2">
    <source>
        <dbReference type="EMBL" id="ADU49223.1"/>
    </source>
</evidence>
<dbReference type="Gene3D" id="3.40.710.10">
    <property type="entry name" value="DD-peptidase/beta-lactamase superfamily"/>
    <property type="match status" value="1"/>
</dbReference>
<dbReference type="EMBL" id="CP002343">
    <property type="protein sequence ID" value="ADU49223.1"/>
    <property type="molecule type" value="Genomic_DNA"/>
</dbReference>
<feature type="domain" description="Beta-lactamase class A catalytic" evidence="1">
    <location>
        <begin position="138"/>
        <end position="276"/>
    </location>
</feature>
<dbReference type="HOGENOM" id="CLU_050510_1_0_11"/>
<reference evidence="2 3" key="1">
    <citation type="journal article" date="2010" name="Stand. Genomic Sci.">
        <title>Complete genome sequence of Intrasporangium calvum type strain (7 KIP).</title>
        <authorList>
            <person name="Del Rio T.G."/>
            <person name="Chertkov O."/>
            <person name="Yasawong M."/>
            <person name="Lucas S."/>
            <person name="Deshpande S."/>
            <person name="Cheng J.F."/>
            <person name="Detter C."/>
            <person name="Tapia R."/>
            <person name="Han C."/>
            <person name="Goodwin L."/>
            <person name="Pitluck S."/>
            <person name="Liolios K."/>
            <person name="Ivanova N."/>
            <person name="Mavromatis K."/>
            <person name="Pati A."/>
            <person name="Chen A."/>
            <person name="Palaniappan K."/>
            <person name="Land M."/>
            <person name="Hauser L."/>
            <person name="Chang Y.J."/>
            <person name="Jeffries C.D."/>
            <person name="Rohde M."/>
            <person name="Pukall R."/>
            <person name="Sikorski J."/>
            <person name="Goker M."/>
            <person name="Woyke T."/>
            <person name="Bristow J."/>
            <person name="Eisen J.A."/>
            <person name="Markowitz V."/>
            <person name="Hugenholtz P."/>
            <person name="Kyrpides N.C."/>
            <person name="Klenk H.P."/>
            <person name="Lapidus A."/>
        </authorList>
    </citation>
    <scope>NUCLEOTIDE SEQUENCE [LARGE SCALE GENOMIC DNA]</scope>
    <source>
        <strain evidence="3">ATCC 23552 / DSM 43043 / JCM 3097 / NBRC 12989 / 7 KIP</strain>
    </source>
</reference>
<dbReference type="Proteomes" id="UP000008914">
    <property type="component" value="Chromosome"/>
</dbReference>
<dbReference type="SUPFAM" id="SSF56601">
    <property type="entry name" value="beta-lactamase/transpeptidase-like"/>
    <property type="match status" value="1"/>
</dbReference>
<dbReference type="AlphaFoldDB" id="E6S948"/>
<evidence type="ECO:0000313" key="3">
    <source>
        <dbReference type="Proteomes" id="UP000008914"/>
    </source>
</evidence>
<dbReference type="InterPro" id="IPR045155">
    <property type="entry name" value="Beta-lactam_cat"/>
</dbReference>
<proteinExistence type="predicted"/>
<dbReference type="OrthoDB" id="3729831at2"/>
<name>E6S948_INTC7</name>
<dbReference type="GO" id="GO:0008800">
    <property type="term" value="F:beta-lactamase activity"/>
    <property type="evidence" value="ECO:0007669"/>
    <property type="project" value="InterPro"/>
</dbReference>
<dbReference type="STRING" id="710696.Intca_2722"/>
<dbReference type="InterPro" id="IPR012338">
    <property type="entry name" value="Beta-lactam/transpept-like"/>
</dbReference>
<keyword evidence="3" id="KW-1185">Reference proteome</keyword>
<dbReference type="RefSeq" id="WP_013493537.1">
    <property type="nucleotide sequence ID" value="NC_014830.1"/>
</dbReference>
<dbReference type="PANTHER" id="PTHR35333">
    <property type="entry name" value="BETA-LACTAMASE"/>
    <property type="match status" value="1"/>
</dbReference>
<organism evidence="2 3">
    <name type="scientific">Intrasporangium calvum (strain ATCC 23552 / DSM 43043 / JCM 3097 / NBRC 12989 / NCIMB 10167 / NRRL B-3866 / 7 KIP)</name>
    <dbReference type="NCBI Taxonomy" id="710696"/>
    <lineage>
        <taxon>Bacteria</taxon>
        <taxon>Bacillati</taxon>
        <taxon>Actinomycetota</taxon>
        <taxon>Actinomycetes</taxon>
        <taxon>Micrococcales</taxon>
        <taxon>Intrasporangiaceae</taxon>
        <taxon>Intrasporangium</taxon>
    </lineage>
</organism>
<protein>
    <submittedName>
        <fullName evidence="2">Penicillin-binding protein transpeptidase</fullName>
    </submittedName>
</protein>
<sequence>MPLGPDRSVTRRGALLLLPTAVLALGSGSVGEALSGGIGTAARRAFDIAGVLARSAVPAASARADTPSRAALSKAVLEVLGGRSPVIGVSVLDRRTGAWWHYRGDALAPKGSVSKVFIVAAALRKARASDSTLTTARREQARMAITRSDNASADALYAWIGGHAAIADLAAQLGLAATARARPADHWGLTLTTPNDLVRFMEQLRAGNPVTHPDDDAALLDLMAQVIDGQRWGVGTVRTATVDVHVKNGWMRVDDPWVINSVGDVRGAGRDYAMALLQRAQPDQDSGIARASRIGRAVFAALETPLR</sequence>
<dbReference type="PANTHER" id="PTHR35333:SF3">
    <property type="entry name" value="BETA-LACTAMASE-TYPE TRANSPEPTIDASE FOLD CONTAINING PROTEIN"/>
    <property type="match status" value="1"/>
</dbReference>
<dbReference type="eggNOG" id="COG2367">
    <property type="taxonomic scope" value="Bacteria"/>
</dbReference>
<dbReference type="GO" id="GO:0030655">
    <property type="term" value="P:beta-lactam antibiotic catabolic process"/>
    <property type="evidence" value="ECO:0007669"/>
    <property type="project" value="InterPro"/>
</dbReference>
<evidence type="ECO:0000259" key="1">
    <source>
        <dbReference type="Pfam" id="PF13354"/>
    </source>
</evidence>
<accession>E6S948</accession>
<dbReference type="KEGG" id="ica:Intca_2722"/>
<dbReference type="InterPro" id="IPR000871">
    <property type="entry name" value="Beta-lactam_class-A"/>
</dbReference>
<dbReference type="Pfam" id="PF13354">
    <property type="entry name" value="Beta-lactamase2"/>
    <property type="match status" value="1"/>
</dbReference>
<dbReference type="GO" id="GO:0046677">
    <property type="term" value="P:response to antibiotic"/>
    <property type="evidence" value="ECO:0007669"/>
    <property type="project" value="InterPro"/>
</dbReference>